<gene>
    <name evidence="3" type="ORF">RRC244</name>
</gene>
<organism evidence="3 4">
    <name type="scientific">Methanocella arvoryzae (strain DSM 22066 / NBRC 105507 / MRE50)</name>
    <dbReference type="NCBI Taxonomy" id="351160"/>
    <lineage>
        <taxon>Archaea</taxon>
        <taxon>Methanobacteriati</taxon>
        <taxon>Methanobacteriota</taxon>
        <taxon>Stenosarchaea group</taxon>
        <taxon>Methanomicrobia</taxon>
        <taxon>Methanocellales</taxon>
        <taxon>Methanocellaceae</taxon>
        <taxon>Methanocella</taxon>
    </lineage>
</organism>
<protein>
    <submittedName>
        <fullName evidence="3">Uncharacterized protein</fullName>
    </submittedName>
</protein>
<dbReference type="InterPro" id="IPR013783">
    <property type="entry name" value="Ig-like_fold"/>
</dbReference>
<evidence type="ECO:0000256" key="2">
    <source>
        <dbReference type="SAM" id="Phobius"/>
    </source>
</evidence>
<proteinExistence type="predicted"/>
<keyword evidence="2" id="KW-0472">Membrane</keyword>
<name>Q0W0V7_METAR</name>
<dbReference type="PANTHER" id="PTHR42754:SF1">
    <property type="entry name" value="LIPOPROTEIN"/>
    <property type="match status" value="1"/>
</dbReference>
<accession>Q0W0V7</accession>
<feature type="transmembrane region" description="Helical" evidence="2">
    <location>
        <begin position="561"/>
        <end position="579"/>
    </location>
</feature>
<dbReference type="Proteomes" id="UP000000663">
    <property type="component" value="Chromosome"/>
</dbReference>
<keyword evidence="2" id="KW-1133">Transmembrane helix</keyword>
<dbReference type="AlphaFoldDB" id="Q0W0V7"/>
<feature type="region of interest" description="Disordered" evidence="1">
    <location>
        <begin position="520"/>
        <end position="550"/>
    </location>
</feature>
<sequence>MTTISRPVNLLLYCLVCLSVFLALASGLATAATAPTTAWEKSYGGADNNDKAESVWQTSDCGFIICGETDNGKGGLPIIFLTKTDWQGNLEWTQTYPASSAKSVKQTSDGGYIVAGSGAKGAYLLKTSETGAEQWSKAYPRVGESGTGDDIYSVHQLPDGNYVMAGNVLHNDKRSTDMYLAKVDGSGNMIWQKTYGSFFGDEKSGADYCYSVWPTSDGGSILGGSTMNKNSKNMYQAIIVKVDADGNQQWFKTFDQIDGRQDTFHIGVQQTHDGGYIWSGGNGYHKQIVKADAQGNMQWYKVYDKPWGGIYSIQQTWDDGYIFVGGDKEGQANVTVVTRTDSQGNVLWEKELKGVGISYSPAVLQIGNGSYVVAGHTKVKGGVPDTYLAQLDKDFTPVPDARFVSPRDAFVMDAGKSYYLTLVMTNNGTMPWTFQDGTILAPSSDSEDMKYFNMTNYTIPIGTIVRPGQSINVNFTYTAPEMNGTYHPEVRMFWTNHGYFGEPAKFTFYVVNGTPDTRTPTAAVTAAPTSAATTAPDVTATPGPTDAPDATPVKTGGLPCLSSVVLPLLVVGTVGLGLYRRRNKEE</sequence>
<dbReference type="InterPro" id="IPR011047">
    <property type="entry name" value="Quinoprotein_ADH-like_sf"/>
</dbReference>
<dbReference type="EMBL" id="AM114193">
    <property type="protein sequence ID" value="CAJ37986.1"/>
    <property type="molecule type" value="Genomic_DNA"/>
</dbReference>
<dbReference type="PATRIC" id="fig|351160.9.peg.295"/>
<evidence type="ECO:0000313" key="3">
    <source>
        <dbReference type="EMBL" id="CAJ37986.1"/>
    </source>
</evidence>
<evidence type="ECO:0000313" key="4">
    <source>
        <dbReference type="Proteomes" id="UP000000663"/>
    </source>
</evidence>
<reference evidence="3 4" key="1">
    <citation type="journal article" date="2006" name="Science">
        <title>Genome of rice cluster I archaea -- the key methane producers in the rice rhizosphere.</title>
        <authorList>
            <person name="Erkel C."/>
            <person name="Kube M."/>
            <person name="Reinhardt R."/>
            <person name="Liesack W."/>
        </authorList>
    </citation>
    <scope>NUCLEOTIDE SEQUENCE [LARGE SCALE GENOMIC DNA]</scope>
    <source>
        <strain evidence="4">DSM 22066 / NBRC 105507 / MRE50</strain>
    </source>
</reference>
<dbReference type="KEGG" id="rci:RRC244"/>
<dbReference type="SUPFAM" id="SSF50998">
    <property type="entry name" value="Quinoprotein alcohol dehydrogenase-like"/>
    <property type="match status" value="1"/>
</dbReference>
<keyword evidence="2" id="KW-0812">Transmembrane</keyword>
<dbReference type="Gene3D" id="2.60.40.10">
    <property type="entry name" value="Immunoglobulins"/>
    <property type="match status" value="1"/>
</dbReference>
<evidence type="ECO:0000256" key="1">
    <source>
        <dbReference type="SAM" id="MobiDB-lite"/>
    </source>
</evidence>
<keyword evidence="4" id="KW-1185">Reference proteome</keyword>
<dbReference type="PANTHER" id="PTHR42754">
    <property type="entry name" value="ENDOGLUCANASE"/>
    <property type="match status" value="1"/>
</dbReference>
<dbReference type="eggNOG" id="arCOG02559">
    <property type="taxonomic scope" value="Archaea"/>
</dbReference>